<feature type="transmembrane region" description="Helical" evidence="1">
    <location>
        <begin position="54"/>
        <end position="76"/>
    </location>
</feature>
<proteinExistence type="predicted"/>
<keyword evidence="1" id="KW-0812">Transmembrane</keyword>
<name>A0A5S3QL62_9BACI</name>
<sequence length="87" mass="9432">MKPFLTFVLLTVVIVLLSLMAKTLKKKLLFPVGAVLISVTLYVIGYIAGGWRGLGFAVTGGILFISALTAVAVILIRRLIMKRRGKT</sequence>
<evidence type="ECO:0000313" key="2">
    <source>
        <dbReference type="EMBL" id="TMN22672.1"/>
    </source>
</evidence>
<feature type="transmembrane region" description="Helical" evidence="1">
    <location>
        <begin position="6"/>
        <end position="21"/>
    </location>
</feature>
<evidence type="ECO:0000256" key="1">
    <source>
        <dbReference type="SAM" id="Phobius"/>
    </source>
</evidence>
<dbReference type="RefSeq" id="WP_138603573.1">
    <property type="nucleotide sequence ID" value="NZ_VCIA01000001.1"/>
</dbReference>
<gene>
    <name evidence="2" type="ORF">FFL34_11635</name>
</gene>
<keyword evidence="1" id="KW-1133">Transmembrane helix</keyword>
<protein>
    <recommendedName>
        <fullName evidence="4">YesK-like protein</fullName>
    </recommendedName>
</protein>
<keyword evidence="1" id="KW-0472">Membrane</keyword>
<organism evidence="2 3">
    <name type="scientific">Lentibacillus cibarius</name>
    <dbReference type="NCBI Taxonomy" id="2583219"/>
    <lineage>
        <taxon>Bacteria</taxon>
        <taxon>Bacillati</taxon>
        <taxon>Bacillota</taxon>
        <taxon>Bacilli</taxon>
        <taxon>Bacillales</taxon>
        <taxon>Bacillaceae</taxon>
        <taxon>Lentibacillus</taxon>
    </lineage>
</organism>
<evidence type="ECO:0000313" key="3">
    <source>
        <dbReference type="Proteomes" id="UP000306980"/>
    </source>
</evidence>
<reference evidence="2 3" key="1">
    <citation type="submission" date="2019-05" db="EMBL/GenBank/DDBJ databases">
        <title>Genomic analysis of Lentibacillus sp. NKC220-2.</title>
        <authorList>
            <person name="Oh Y.J."/>
        </authorList>
    </citation>
    <scope>NUCLEOTIDE SEQUENCE [LARGE SCALE GENOMIC DNA]</scope>
    <source>
        <strain evidence="2 3">NKC220-2</strain>
    </source>
</reference>
<comment type="caution">
    <text evidence="2">The sequence shown here is derived from an EMBL/GenBank/DDBJ whole genome shotgun (WGS) entry which is preliminary data.</text>
</comment>
<dbReference type="AlphaFoldDB" id="A0A5S3QL62"/>
<evidence type="ECO:0008006" key="4">
    <source>
        <dbReference type="Google" id="ProtNLM"/>
    </source>
</evidence>
<feature type="transmembrane region" description="Helical" evidence="1">
    <location>
        <begin position="28"/>
        <end position="48"/>
    </location>
</feature>
<dbReference type="EMBL" id="VCIA01000001">
    <property type="protein sequence ID" value="TMN22672.1"/>
    <property type="molecule type" value="Genomic_DNA"/>
</dbReference>
<dbReference type="Proteomes" id="UP000306980">
    <property type="component" value="Unassembled WGS sequence"/>
</dbReference>
<accession>A0A5S3QL62</accession>